<evidence type="ECO:0000313" key="2">
    <source>
        <dbReference type="Proteomes" id="UP000220102"/>
    </source>
</evidence>
<dbReference type="AlphaFoldDB" id="A0A2A8D037"/>
<evidence type="ECO:0000313" key="1">
    <source>
        <dbReference type="EMBL" id="PEN14221.1"/>
    </source>
</evidence>
<name>A0A2A8D037_9BACT</name>
<reference evidence="1 2" key="1">
    <citation type="submission" date="2017-10" db="EMBL/GenBank/DDBJ databases">
        <title>Draft genome of Longibacter Salinarum.</title>
        <authorList>
            <person name="Goh K.M."/>
            <person name="Shamsir M.S."/>
            <person name="Lim S.W."/>
        </authorList>
    </citation>
    <scope>NUCLEOTIDE SEQUENCE [LARGE SCALE GENOMIC DNA]</scope>
    <source>
        <strain evidence="1 2">KCTC 52045</strain>
    </source>
</reference>
<sequence length="194" mass="21413">MLSGLLGPSCTWIVFLFTINLTLTACGPGLQTTTRSTVADDFAVPVEDLFVSVEAADLVAEDELARALEAAFAEYGAAAEWRVYDNLELDEAPGLDHAKENEMPYALLLTFNERRMDSDGIPESQVPMLINVDAGLYDVDTGRRMWRGIVETFEDESFLADRIANELVQAMENDGVFGLEERNRDALGAARQSR</sequence>
<dbReference type="EMBL" id="PDEQ01000002">
    <property type="protein sequence ID" value="PEN14221.1"/>
    <property type="molecule type" value="Genomic_DNA"/>
</dbReference>
<proteinExistence type="predicted"/>
<protein>
    <submittedName>
        <fullName evidence="1">Uncharacterized protein</fullName>
    </submittedName>
</protein>
<accession>A0A2A8D037</accession>
<dbReference type="Proteomes" id="UP000220102">
    <property type="component" value="Unassembled WGS sequence"/>
</dbReference>
<organism evidence="1 2">
    <name type="scientific">Longibacter salinarum</name>
    <dbReference type="NCBI Taxonomy" id="1850348"/>
    <lineage>
        <taxon>Bacteria</taxon>
        <taxon>Pseudomonadati</taxon>
        <taxon>Rhodothermota</taxon>
        <taxon>Rhodothermia</taxon>
        <taxon>Rhodothermales</taxon>
        <taxon>Salisaetaceae</taxon>
        <taxon>Longibacter</taxon>
    </lineage>
</organism>
<comment type="caution">
    <text evidence="1">The sequence shown here is derived from an EMBL/GenBank/DDBJ whole genome shotgun (WGS) entry which is preliminary data.</text>
</comment>
<gene>
    <name evidence="1" type="ORF">CRI94_04055</name>
</gene>
<keyword evidence="2" id="KW-1185">Reference proteome</keyword>